<dbReference type="InterPro" id="IPR036249">
    <property type="entry name" value="Thioredoxin-like_sf"/>
</dbReference>
<sequence length="157" mass="17777">MQLYDWPAIDDTVLMPKADKVGFLKEPDAPPAFVKFYALWCSHCKQIAPKWKDLTAAVAPSGIRIYEMDCDANENKKACRKEGVKAYPTLQFYNKGASVEYMGKRSVDAFRDFALKAMSATSIKPIANEYELRRAAKEDKVFVLFLHASDTKKNRIG</sequence>
<name>A0A061B200_RHOTO</name>
<dbReference type="PANTHER" id="PTHR45672:SF3">
    <property type="entry name" value="THIOREDOXIN DOMAIN-CONTAINING PROTEIN 5"/>
    <property type="match status" value="1"/>
</dbReference>
<dbReference type="OrthoDB" id="72053at2759"/>
<dbReference type="Gene3D" id="3.40.30.10">
    <property type="entry name" value="Glutaredoxin"/>
    <property type="match status" value="1"/>
</dbReference>
<proteinExistence type="inferred from homology"/>
<dbReference type="GO" id="GO:0006457">
    <property type="term" value="P:protein folding"/>
    <property type="evidence" value="ECO:0007669"/>
    <property type="project" value="TreeGrafter"/>
</dbReference>
<dbReference type="EMBL" id="LK052943">
    <property type="protein sequence ID" value="CDR43957.1"/>
    <property type="molecule type" value="Genomic_DNA"/>
</dbReference>
<reference evidence="4" key="1">
    <citation type="journal article" date="2014" name="Genome Announc.">
        <title>Draft genome sequence of Rhodosporidium toruloides CECT1137, an oleaginous yeast of biotechnological interest.</title>
        <authorList>
            <person name="Morin N."/>
            <person name="Calcas X."/>
            <person name="Devillers H."/>
            <person name="Durrens P."/>
            <person name="Sherman D.J."/>
            <person name="Nicaud J.-M."/>
            <person name="Neuveglise C."/>
        </authorList>
    </citation>
    <scope>NUCLEOTIDE SEQUENCE</scope>
    <source>
        <strain evidence="4">CECT1137</strain>
    </source>
</reference>
<dbReference type="CDD" id="cd02961">
    <property type="entry name" value="PDI_a_family"/>
    <property type="match status" value="1"/>
</dbReference>
<dbReference type="PANTHER" id="PTHR45672">
    <property type="entry name" value="PROTEIN DISULFIDE-ISOMERASE C17H9.14C-RELATED"/>
    <property type="match status" value="1"/>
</dbReference>
<evidence type="ECO:0000259" key="3">
    <source>
        <dbReference type="PROSITE" id="PS51352"/>
    </source>
</evidence>
<accession>A0A061B200</accession>
<dbReference type="PROSITE" id="PS51352">
    <property type="entry name" value="THIOREDOXIN_2"/>
    <property type="match status" value="1"/>
</dbReference>
<dbReference type="InterPro" id="IPR051063">
    <property type="entry name" value="PDI"/>
</dbReference>
<dbReference type="SUPFAM" id="SSF52833">
    <property type="entry name" value="Thioredoxin-like"/>
    <property type="match status" value="1"/>
</dbReference>
<evidence type="ECO:0000256" key="2">
    <source>
        <dbReference type="ARBA" id="ARBA00022729"/>
    </source>
</evidence>
<dbReference type="AlphaFoldDB" id="A0A061B200"/>
<protein>
    <submittedName>
        <fullName evidence="4">RHTO0S08e08526g1_1</fullName>
    </submittedName>
</protein>
<dbReference type="InterPro" id="IPR013766">
    <property type="entry name" value="Thioredoxin_domain"/>
</dbReference>
<dbReference type="GO" id="GO:0003756">
    <property type="term" value="F:protein disulfide isomerase activity"/>
    <property type="evidence" value="ECO:0007669"/>
    <property type="project" value="TreeGrafter"/>
</dbReference>
<dbReference type="GO" id="GO:0005783">
    <property type="term" value="C:endoplasmic reticulum"/>
    <property type="evidence" value="ECO:0007669"/>
    <property type="project" value="TreeGrafter"/>
</dbReference>
<gene>
    <name evidence="4" type="ORF">RHTO0S_08e08526g</name>
</gene>
<organism evidence="4">
    <name type="scientific">Rhodotorula toruloides</name>
    <name type="common">Yeast</name>
    <name type="synonym">Rhodosporidium toruloides</name>
    <dbReference type="NCBI Taxonomy" id="5286"/>
    <lineage>
        <taxon>Eukaryota</taxon>
        <taxon>Fungi</taxon>
        <taxon>Dikarya</taxon>
        <taxon>Basidiomycota</taxon>
        <taxon>Pucciniomycotina</taxon>
        <taxon>Microbotryomycetes</taxon>
        <taxon>Sporidiobolales</taxon>
        <taxon>Sporidiobolaceae</taxon>
        <taxon>Rhodotorula</taxon>
    </lineage>
</organism>
<feature type="domain" description="Thioredoxin" evidence="3">
    <location>
        <begin position="1"/>
        <end position="120"/>
    </location>
</feature>
<keyword evidence="2" id="KW-0732">Signal</keyword>
<dbReference type="Pfam" id="PF00085">
    <property type="entry name" value="Thioredoxin"/>
    <property type="match status" value="1"/>
</dbReference>
<evidence type="ECO:0000313" key="4">
    <source>
        <dbReference type="EMBL" id="CDR43957.1"/>
    </source>
</evidence>
<dbReference type="PRINTS" id="PR00421">
    <property type="entry name" value="THIOREDOXIN"/>
</dbReference>
<evidence type="ECO:0000256" key="1">
    <source>
        <dbReference type="ARBA" id="ARBA00006347"/>
    </source>
</evidence>
<comment type="similarity">
    <text evidence="1">Belongs to the protein disulfide isomerase family.</text>
</comment>